<dbReference type="InterPro" id="IPR007791">
    <property type="entry name" value="DjlA_N"/>
</dbReference>
<sequence length="153" mass="17429">MGLFDESETQSQDAIKKELTLPYAFTAIPLAMSAIDGNIDEKEMECVGTYIERMRIFKSYDNEQIAMMFSKLLNIMEEKGVPNLLKAAKMKLPRQLRETAFASAVDVAFADGVLEEHEKKLLIDLYKFLEVPENTATMIIKVAAIRNRNFGQW</sequence>
<evidence type="ECO:0000259" key="1">
    <source>
        <dbReference type="Pfam" id="PF05099"/>
    </source>
</evidence>
<name>A0A4E0QNV8_9GAMM</name>
<dbReference type="Gene3D" id="1.10.3680.10">
    <property type="entry name" value="TerB-like"/>
    <property type="match status" value="1"/>
</dbReference>
<keyword evidence="3" id="KW-1185">Reference proteome</keyword>
<gene>
    <name evidence="2" type="ORF">PN36_20010</name>
</gene>
<dbReference type="InterPro" id="IPR029024">
    <property type="entry name" value="TerB-like"/>
</dbReference>
<protein>
    <recommendedName>
        <fullName evidence="1">Co-chaperone DjlA N-terminal domain-containing protein</fullName>
    </recommendedName>
</protein>
<dbReference type="CDD" id="cd07176">
    <property type="entry name" value="terB"/>
    <property type="match status" value="1"/>
</dbReference>
<dbReference type="SUPFAM" id="SSF158682">
    <property type="entry name" value="TerB-like"/>
    <property type="match status" value="1"/>
</dbReference>
<evidence type="ECO:0000313" key="3">
    <source>
        <dbReference type="Proteomes" id="UP000030428"/>
    </source>
</evidence>
<organism evidence="2 3">
    <name type="scientific">Candidatus Thiomargarita nelsonii</name>
    <dbReference type="NCBI Taxonomy" id="1003181"/>
    <lineage>
        <taxon>Bacteria</taxon>
        <taxon>Pseudomonadati</taxon>
        <taxon>Pseudomonadota</taxon>
        <taxon>Gammaproteobacteria</taxon>
        <taxon>Thiotrichales</taxon>
        <taxon>Thiotrichaceae</taxon>
        <taxon>Thiomargarita</taxon>
    </lineage>
</organism>
<dbReference type="AlphaFoldDB" id="A0A4E0QNV8"/>
<dbReference type="Pfam" id="PF05099">
    <property type="entry name" value="TerB"/>
    <property type="match status" value="1"/>
</dbReference>
<feature type="domain" description="Co-chaperone DjlA N-terminal" evidence="1">
    <location>
        <begin position="24"/>
        <end position="134"/>
    </location>
</feature>
<evidence type="ECO:0000313" key="2">
    <source>
        <dbReference type="EMBL" id="TGO02733.1"/>
    </source>
</evidence>
<dbReference type="EMBL" id="JSZA02000084">
    <property type="protein sequence ID" value="TGO02733.1"/>
    <property type="molecule type" value="Genomic_DNA"/>
</dbReference>
<comment type="caution">
    <text evidence="2">The sequence shown here is derived from an EMBL/GenBank/DDBJ whole genome shotgun (WGS) entry which is preliminary data.</text>
</comment>
<accession>A0A4E0QNV8</accession>
<reference evidence="2 3" key="1">
    <citation type="journal article" date="2016" name="Front. Microbiol.">
        <title>Single-Cell (Meta-)Genomics of a Dimorphic Candidatus Thiomargarita nelsonii Reveals Genomic Plasticity.</title>
        <authorList>
            <person name="Flood B.E."/>
            <person name="Fliss P."/>
            <person name="Jones D.S."/>
            <person name="Dick G.J."/>
            <person name="Jain S."/>
            <person name="Kaster A.K."/>
            <person name="Winkel M."/>
            <person name="Mussmann M."/>
            <person name="Bailey J."/>
        </authorList>
    </citation>
    <scope>NUCLEOTIDE SEQUENCE [LARGE SCALE GENOMIC DNA]</scope>
    <source>
        <strain evidence="2">Hydrate Ridge</strain>
    </source>
</reference>
<proteinExistence type="predicted"/>
<dbReference type="Proteomes" id="UP000030428">
    <property type="component" value="Unassembled WGS sequence"/>
</dbReference>